<dbReference type="PANTHER" id="PTHR33304:SF9">
    <property type="entry name" value="RING_FYVE_PHD ZINC FINGER SUPERFAMILY PROTEIN"/>
    <property type="match status" value="1"/>
</dbReference>
<evidence type="ECO:0000256" key="1">
    <source>
        <dbReference type="ARBA" id="ARBA00022723"/>
    </source>
</evidence>
<feature type="compositionally biased region" description="Polar residues" evidence="6">
    <location>
        <begin position="568"/>
        <end position="579"/>
    </location>
</feature>
<dbReference type="InterPro" id="IPR011011">
    <property type="entry name" value="Znf_FYVE_PHD"/>
</dbReference>
<accession>A0A9E7EYW9</accession>
<dbReference type="GO" id="GO:0034244">
    <property type="term" value="P:negative regulation of transcription elongation by RNA polymerase II"/>
    <property type="evidence" value="ECO:0007669"/>
    <property type="project" value="InterPro"/>
</dbReference>
<feature type="region of interest" description="Disordered" evidence="6">
    <location>
        <begin position="1267"/>
        <end position="1311"/>
    </location>
</feature>
<evidence type="ECO:0000256" key="3">
    <source>
        <dbReference type="ARBA" id="ARBA00022833"/>
    </source>
</evidence>
<feature type="compositionally biased region" description="Polar residues" evidence="6">
    <location>
        <begin position="1267"/>
        <end position="1281"/>
    </location>
</feature>
<dbReference type="SMART" id="SM00249">
    <property type="entry name" value="PHD"/>
    <property type="match status" value="1"/>
</dbReference>
<dbReference type="InterPro" id="IPR013083">
    <property type="entry name" value="Znf_RING/FYVE/PHD"/>
</dbReference>
<feature type="region of interest" description="Disordered" evidence="6">
    <location>
        <begin position="760"/>
        <end position="786"/>
    </location>
</feature>
<keyword evidence="1" id="KW-0479">Metal-binding</keyword>
<feature type="region of interest" description="Disordered" evidence="6">
    <location>
        <begin position="566"/>
        <end position="598"/>
    </location>
</feature>
<feature type="compositionally biased region" description="Basic and acidic residues" evidence="6">
    <location>
        <begin position="367"/>
        <end position="379"/>
    </location>
</feature>
<dbReference type="InterPro" id="IPR049914">
    <property type="entry name" value="PHD1-3/5-6"/>
</dbReference>
<dbReference type="OrthoDB" id="787137at2759"/>
<dbReference type="InterPro" id="IPR001965">
    <property type="entry name" value="Znf_PHD"/>
</dbReference>
<dbReference type="PANTHER" id="PTHR33304">
    <property type="match status" value="1"/>
</dbReference>
<keyword evidence="9" id="KW-1185">Reference proteome</keyword>
<dbReference type="InterPro" id="IPR019787">
    <property type="entry name" value="Znf_PHD-finger"/>
</dbReference>
<feature type="domain" description="Zinc finger PHD-type" evidence="7">
    <location>
        <begin position="484"/>
        <end position="531"/>
    </location>
</feature>
<evidence type="ECO:0000313" key="8">
    <source>
        <dbReference type="EMBL" id="URD86018.1"/>
    </source>
</evidence>
<evidence type="ECO:0000256" key="2">
    <source>
        <dbReference type="ARBA" id="ARBA00022771"/>
    </source>
</evidence>
<evidence type="ECO:0000256" key="4">
    <source>
        <dbReference type="ARBA" id="ARBA00023015"/>
    </source>
</evidence>
<feature type="region of interest" description="Disordered" evidence="6">
    <location>
        <begin position="636"/>
        <end position="676"/>
    </location>
</feature>
<keyword evidence="4" id="KW-0805">Transcription regulation</keyword>
<feature type="compositionally biased region" description="Basic and acidic residues" evidence="6">
    <location>
        <begin position="777"/>
        <end position="786"/>
    </location>
</feature>
<dbReference type="Pfam" id="PF00628">
    <property type="entry name" value="PHD"/>
    <property type="match status" value="1"/>
</dbReference>
<feature type="compositionally biased region" description="Polar residues" evidence="6">
    <location>
        <begin position="652"/>
        <end position="667"/>
    </location>
</feature>
<evidence type="ECO:0000256" key="5">
    <source>
        <dbReference type="ARBA" id="ARBA00023163"/>
    </source>
</evidence>
<dbReference type="GO" id="GO:0008270">
    <property type="term" value="F:zinc ion binding"/>
    <property type="evidence" value="ECO:0007669"/>
    <property type="project" value="UniProtKB-KW"/>
</dbReference>
<dbReference type="Pfam" id="PF23121">
    <property type="entry name" value="SPOC_AIPP2"/>
    <property type="match status" value="1"/>
</dbReference>
<dbReference type="SUPFAM" id="SSF57903">
    <property type="entry name" value="FYVE/PHD zinc finger"/>
    <property type="match status" value="1"/>
</dbReference>
<evidence type="ECO:0000256" key="6">
    <source>
        <dbReference type="SAM" id="MobiDB-lite"/>
    </source>
</evidence>
<evidence type="ECO:0000313" key="9">
    <source>
        <dbReference type="Proteomes" id="UP001055439"/>
    </source>
</evidence>
<dbReference type="InterPro" id="IPR056280">
    <property type="entry name" value="AIPP2-like_SPOC"/>
</dbReference>
<organism evidence="8 9">
    <name type="scientific">Musa troglodytarum</name>
    <name type="common">fe'i banana</name>
    <dbReference type="NCBI Taxonomy" id="320322"/>
    <lineage>
        <taxon>Eukaryota</taxon>
        <taxon>Viridiplantae</taxon>
        <taxon>Streptophyta</taxon>
        <taxon>Embryophyta</taxon>
        <taxon>Tracheophyta</taxon>
        <taxon>Spermatophyta</taxon>
        <taxon>Magnoliopsida</taxon>
        <taxon>Liliopsida</taxon>
        <taxon>Zingiberales</taxon>
        <taxon>Musaceae</taxon>
        <taxon>Musa</taxon>
    </lineage>
</organism>
<proteinExistence type="predicted"/>
<dbReference type="Proteomes" id="UP001055439">
    <property type="component" value="Chromosome 2"/>
</dbReference>
<keyword evidence="3" id="KW-0862">Zinc</keyword>
<reference evidence="8" key="1">
    <citation type="submission" date="2022-05" db="EMBL/GenBank/DDBJ databases">
        <title>The Musa troglodytarum L. genome provides insights into the mechanism of non-climacteric behaviour and enrichment of carotenoids.</title>
        <authorList>
            <person name="Wang J."/>
        </authorList>
    </citation>
    <scope>NUCLEOTIDE SEQUENCE</scope>
    <source>
        <tissue evidence="8">Leaf</tissue>
    </source>
</reference>
<keyword evidence="2" id="KW-0863">Zinc-finger</keyword>
<evidence type="ECO:0000259" key="7">
    <source>
        <dbReference type="SMART" id="SM00249"/>
    </source>
</evidence>
<feature type="compositionally biased region" description="Polar residues" evidence="6">
    <location>
        <begin position="1297"/>
        <end position="1307"/>
    </location>
</feature>
<dbReference type="Gene3D" id="3.30.40.10">
    <property type="entry name" value="Zinc/RING finger domain, C3HC4 (zinc finger)"/>
    <property type="match status" value="1"/>
</dbReference>
<feature type="compositionally biased region" description="Basic and acidic residues" evidence="6">
    <location>
        <begin position="1282"/>
        <end position="1296"/>
    </location>
</feature>
<gene>
    <name evidence="8" type="ORF">MUK42_27427</name>
</gene>
<name>A0A9E7EYW9_9LILI</name>
<dbReference type="GO" id="GO:0140566">
    <property type="term" value="F:histone reader activity"/>
    <property type="evidence" value="ECO:0007669"/>
    <property type="project" value="InterPro"/>
</dbReference>
<sequence length="1655" mass="182176">MLPCSSSGSLYLLDLFGLAPSSRWWRANGVLDGNPIRGTRMRKWSERSLMELYGLNGTIAEPALLFISSRRALFSFSFCSCIFAFMGKFTDQIKIIFVGDMNVKSGTCNVCSATCSSCMHRIAAAMESDGDCGSSDNIFERKEADSCSFVSAKCRSCNDLQIAASETSNLLSGSSSHDSYSENADSKTVRKSTAYDTYEDIDIPLKVSTVEAVKEDKVLRNGTASIGNRTSCSFCRPDFQNGASAREQYVSGSHGNNDSCITGGRDSNPLLINDNLKLDMKDTPCSSVSTCKFGAKETEVLIQVEATCEYDGGFMDAGQGNSGKLSTFPGESFCKMNDSLGLHGKSDLTEPSTRKNISPRPNIHFHSQSEHISSHNADSKDMEAYQSCQVLGEPCKRLIVDDESSYQGLLAVGGDHAPKTIMLPNNEASKAIRIRHDISSGKFMNEDGLFESAECNLHDSGKPQQSLLHGQVSESDCMLYDVKVCDICGDTGREELLATCTRCIDGAEHTYCMRIKLDKIPEGDWLCEECQLKEELEMKRLDKTETFSGKSNVRCLNKKGENIGKSMNPENLANLNTKPTDSEACGSSKEMQNPMGTGKRHTYQMDLASPMVKKVSETANETLKAASPRICSAFTRENSPKNFHTAEVKRTNMASSPGSQYAKSSRTSSHSPSLGYSSSIVKEKLCPSKGGSASKQVSFKKNVEPKVEHLAEGVPQNLAKESTPRNTQYQSLVETINKSSSFNNISSGHRNIQSSDNYQSIKSAQDEDPGSLKPKKERNVTERKSSFVHDHPFASLHVGRKSVPDLGMKVALLNGNSSKNFESSILGTSKGLNRENDAEYKKVNQEQPSSKCKSYGIFDSENRKRGKFVNEEPVPANSGANNRSYNDAGGVTSSVSSFAESWHQAHSKDKTKIIPNTSRLTISGGKSALCSGKLTKASYATQCRQIDRLTLYSAKPSADVSLIDGTSKRNRWKDVAKAAMSRNNKSRIVDQSECRLLSNHVNSEGSSRSSVTSSIFQKNFPSEGAPDGKVILRSSDTDYSKTDSAANMEQTEHSTKSLCNSGVGDLNINPTNFDKLNEKLSTQSLPHHPSLLATISRLDIIPEQECIWQGAFEILKIGTTTEIVDGIQAHLSMFASPKVHEVVCQFPCKIQLEEVPRVSLWPLQFQEISPKEFNIALYFFAKDAESYERFYRKVLEAAIENDLALKGNISEVELLVFPSSMLPESSQRWNMLFFLWGIFRGRKSDSLKPHTDLQELCESKIITDPTVQELSPSHTGELSTFQEHDSQKYPPKEFSRGNESSGPSTSGPGDICKTHSFLYKATGEKESGELSNHNSDSCPRIYSFDLNEICPAVKSNETNLGNLDDDAVAGKIPRIHANSVRHSLSGSLLGYSASSFGQDNGGTERIKEKECSVKIEVGTKDNIMKIDCLSWGSKPNMKRAHTCSATSGEASQSTNGANTWQEKAGYFCPEDNVEYKRMKHYSEGHGTGSLRDQSIDGRSPFKVQPFVTSYVHEQQQRYGVNYGIVMSESLRCTERSFFPVDAYPLRNNVVENFRYSVSRDDEASREPDTPDLELSLGGKKQSLKKEIFASFHPSVDKGRLYKLSGSTFSEDDMSARLSLSLASPDMEKNNTENPVSTKLHRSNTFQNLFGGSTDT</sequence>
<keyword evidence="5" id="KW-0804">Transcription</keyword>
<feature type="region of interest" description="Disordered" evidence="6">
    <location>
        <begin position="345"/>
        <end position="379"/>
    </location>
</feature>
<dbReference type="EMBL" id="CP097504">
    <property type="protein sequence ID" value="URD86018.1"/>
    <property type="molecule type" value="Genomic_DNA"/>
</dbReference>
<protein>
    <submittedName>
        <fullName evidence="8">PHD</fullName>
    </submittedName>
</protein>